<dbReference type="InterPro" id="IPR044525">
    <property type="entry name" value="DGDG1/2"/>
</dbReference>
<feature type="region of interest" description="Disordered" evidence="8">
    <location>
        <begin position="240"/>
        <end position="264"/>
    </location>
</feature>
<evidence type="ECO:0008006" key="11">
    <source>
        <dbReference type="Google" id="ProtNLM"/>
    </source>
</evidence>
<evidence type="ECO:0000256" key="6">
    <source>
        <dbReference type="ARBA" id="ARBA00022679"/>
    </source>
</evidence>
<protein>
    <recommendedName>
        <fullName evidence="11">Digalactosyldiacylglycerol synthase</fullName>
    </recommendedName>
</protein>
<accession>A0AAE0GGR1</accession>
<dbReference type="PANTHER" id="PTHR46132">
    <property type="entry name" value="DIGALACTOSYLDIACYLGLYCEROL SYNTHASE 2, CHLOROPLASTIC"/>
    <property type="match status" value="1"/>
</dbReference>
<dbReference type="EMBL" id="LGRX02005915">
    <property type="protein sequence ID" value="KAK3277781.1"/>
    <property type="molecule type" value="Genomic_DNA"/>
</dbReference>
<dbReference type="FunFam" id="3.40.50.2000:FF:000067">
    <property type="entry name" value="Digalactosyldiacylglycerol synthase 1, chloroplastic"/>
    <property type="match status" value="1"/>
</dbReference>
<dbReference type="GO" id="GO:0009707">
    <property type="term" value="C:chloroplast outer membrane"/>
    <property type="evidence" value="ECO:0007669"/>
    <property type="project" value="TreeGrafter"/>
</dbReference>
<keyword evidence="10" id="KW-1185">Reference proteome</keyword>
<dbReference type="GO" id="GO:0019375">
    <property type="term" value="P:galactolipid biosynthetic process"/>
    <property type="evidence" value="ECO:0007669"/>
    <property type="project" value="TreeGrafter"/>
</dbReference>
<keyword evidence="6" id="KW-0808">Transferase</keyword>
<comment type="subcellular location">
    <subcellularLocation>
        <location evidence="2">Membrane</location>
    </subcellularLocation>
    <subcellularLocation>
        <location evidence="1">Plastid</location>
        <location evidence="1">Chloroplast</location>
    </subcellularLocation>
</comment>
<dbReference type="Pfam" id="PF13692">
    <property type="entry name" value="Glyco_trans_1_4"/>
    <property type="match status" value="1"/>
</dbReference>
<evidence type="ECO:0000256" key="5">
    <source>
        <dbReference type="ARBA" id="ARBA00022640"/>
    </source>
</evidence>
<evidence type="ECO:0000256" key="2">
    <source>
        <dbReference type="ARBA" id="ARBA00004370"/>
    </source>
</evidence>
<dbReference type="AlphaFoldDB" id="A0AAE0GGR1"/>
<proteinExistence type="inferred from homology"/>
<evidence type="ECO:0000256" key="4">
    <source>
        <dbReference type="ARBA" id="ARBA00022528"/>
    </source>
</evidence>
<feature type="compositionally biased region" description="Polar residues" evidence="8">
    <location>
        <begin position="249"/>
        <end position="264"/>
    </location>
</feature>
<name>A0AAE0GGR1_9CHLO</name>
<evidence type="ECO:0000256" key="1">
    <source>
        <dbReference type="ARBA" id="ARBA00004229"/>
    </source>
</evidence>
<comment type="caution">
    <text evidence="9">The sequence shown here is derived from an EMBL/GenBank/DDBJ whole genome shotgun (WGS) entry which is preliminary data.</text>
</comment>
<evidence type="ECO:0000313" key="9">
    <source>
        <dbReference type="EMBL" id="KAK3277781.1"/>
    </source>
</evidence>
<dbReference type="CDD" id="cd01635">
    <property type="entry name" value="Glycosyltransferase_GTB-type"/>
    <property type="match status" value="1"/>
</dbReference>
<dbReference type="SUPFAM" id="SSF53756">
    <property type="entry name" value="UDP-Glycosyltransferase/glycogen phosphorylase"/>
    <property type="match status" value="1"/>
</dbReference>
<sequence length="918" mass="102403">MEENPPPSPSQRFELSERVTRNIKKAGISVGLSMDDWEKMSKVSPLTEVRKRVFPLIGQPLDTVNYSPFLNGHESLSSKSFSLHSSWHDLERASNKLRKRGEASFRDMSNQVSLIHPVQVASASIREFGERGRATVREVAGQPRGLLASLPENTAEEKALLNHLRRVTNPNVRAPRRARSASERLRSRSEALQHGQENSPSNGAPKTSQDAPGDLEDQRIEFSPVVQGFRRFQSAATSALPVKRHLTPGGSSTGKSPRGDSNCSVMRRSMQSEDNDKFSSSSADHLSEIWLEFQTHVKQNGAGAQLLLNGLVKAGMERVPQLSVPDLVKELQRHVHAAKTRTSGSDGGDPTVNATQAKQALEGDGSVDAVVPWQVLPSNLPVVEGQIVQEVVPVKEERSVSTNGKKRREGMLTLMARRRRQRLLQREKEALRESQRTLRDDNRDFAIVTTASLPWMTGTSVNPLLRAVYLSRAVKSKVTLVVPWLPICDQRALFPAQQTFETPEHQEAYVKEWVRERVGFEGNFRIHFYPGRYCKDYGSILPVGDMTQYIPKEHNDVAILEEPEHLNWFHHGPRWTKRFKHVVGVVHTNYLEYARREVGGAMKEKLLFNLNQICCRLHCHKVVKLSGAVQPLPKSETMFVHGVSPRFLEVGDAITARTGVTGTEKPSTSMASLSAAMPSSQPAAPPTRFTKGAYFIGKMLWAKGYSELLDLVEQHQHTLERDGKPGVAEELARVDVFGNGEDFKNVTQTAAEKKLPLTFHGARDHAHRDIHEYKVFINPSLSDVVATTSAEALAMGKFVVCAEHPSNEFFSHFSNCLIYRTPEEFIHCVQKAMTTEPAVLTPEERHSLTWEAATNRFLDVAEIKRPKSFVQDKLEGTGWALYNAATGVDVLRRLAGHSSSNSVRAVPKQQLPAWALSP</sequence>
<evidence type="ECO:0000313" key="10">
    <source>
        <dbReference type="Proteomes" id="UP001190700"/>
    </source>
</evidence>
<evidence type="ECO:0000256" key="8">
    <source>
        <dbReference type="SAM" id="MobiDB-lite"/>
    </source>
</evidence>
<reference evidence="9 10" key="1">
    <citation type="journal article" date="2015" name="Genome Biol. Evol.">
        <title>Comparative Genomics of a Bacterivorous Green Alga Reveals Evolutionary Causalities and Consequences of Phago-Mixotrophic Mode of Nutrition.</title>
        <authorList>
            <person name="Burns J.A."/>
            <person name="Paasch A."/>
            <person name="Narechania A."/>
            <person name="Kim E."/>
        </authorList>
    </citation>
    <scope>NUCLEOTIDE SEQUENCE [LARGE SCALE GENOMIC DNA]</scope>
    <source>
        <strain evidence="9 10">PLY_AMNH</strain>
    </source>
</reference>
<keyword evidence="7" id="KW-0472">Membrane</keyword>
<dbReference type="Proteomes" id="UP001190700">
    <property type="component" value="Unassembled WGS sequence"/>
</dbReference>
<organism evidence="9 10">
    <name type="scientific">Cymbomonas tetramitiformis</name>
    <dbReference type="NCBI Taxonomy" id="36881"/>
    <lineage>
        <taxon>Eukaryota</taxon>
        <taxon>Viridiplantae</taxon>
        <taxon>Chlorophyta</taxon>
        <taxon>Pyramimonadophyceae</taxon>
        <taxon>Pyramimonadales</taxon>
        <taxon>Pyramimonadaceae</taxon>
        <taxon>Cymbomonas</taxon>
    </lineage>
</organism>
<dbReference type="GO" id="GO:0046481">
    <property type="term" value="F:digalactosyldiacylglycerol synthase activity"/>
    <property type="evidence" value="ECO:0007669"/>
    <property type="project" value="InterPro"/>
</dbReference>
<evidence type="ECO:0000256" key="3">
    <source>
        <dbReference type="ARBA" id="ARBA00009481"/>
    </source>
</evidence>
<feature type="region of interest" description="Disordered" evidence="8">
    <location>
        <begin position="166"/>
        <end position="214"/>
    </location>
</feature>
<comment type="similarity">
    <text evidence="3">Belongs to the glycosyltransferase group 1 family. Glycosyltransferase 4 subfamily.</text>
</comment>
<evidence type="ECO:0000256" key="7">
    <source>
        <dbReference type="ARBA" id="ARBA00023136"/>
    </source>
</evidence>
<dbReference type="PANTHER" id="PTHR46132:SF1">
    <property type="entry name" value="DIGALACTOSYLDIACYLGLYCEROL SYNTHASE 2, CHLOROPLASTIC"/>
    <property type="match status" value="1"/>
</dbReference>
<keyword evidence="4" id="KW-0150">Chloroplast</keyword>
<gene>
    <name evidence="9" type="ORF">CYMTET_14234</name>
</gene>
<keyword evidence="5" id="KW-0934">Plastid</keyword>
<feature type="compositionally biased region" description="Polar residues" evidence="8">
    <location>
        <begin position="195"/>
        <end position="210"/>
    </location>
</feature>
<dbReference type="Gene3D" id="3.40.50.2000">
    <property type="entry name" value="Glycogen Phosphorylase B"/>
    <property type="match status" value="1"/>
</dbReference>
<feature type="compositionally biased region" description="Basic and acidic residues" evidence="8">
    <location>
        <begin position="180"/>
        <end position="191"/>
    </location>
</feature>